<accession>A0AAV0RTY0</accession>
<protein>
    <recommendedName>
        <fullName evidence="7">Glycosyltransferase</fullName>
        <ecNumber evidence="7">2.4.1.-</ecNumber>
    </recommendedName>
</protein>
<evidence type="ECO:0000313" key="9">
    <source>
        <dbReference type="Proteomes" id="UP001154282"/>
    </source>
</evidence>
<dbReference type="PANTHER" id="PTHR11926">
    <property type="entry name" value="GLUCOSYL/GLUCURONOSYL TRANSFERASES"/>
    <property type="match status" value="1"/>
</dbReference>
<evidence type="ECO:0000256" key="4">
    <source>
        <dbReference type="ARBA" id="ARBA00022679"/>
    </source>
</evidence>
<evidence type="ECO:0000256" key="6">
    <source>
        <dbReference type="RuleBase" id="RU003718"/>
    </source>
</evidence>
<dbReference type="EMBL" id="CAMGYJ010000011">
    <property type="protein sequence ID" value="CAI0559668.1"/>
    <property type="molecule type" value="Genomic_DNA"/>
</dbReference>
<gene>
    <name evidence="8" type="ORF">LITE_LOCUS49326</name>
</gene>
<evidence type="ECO:0000256" key="2">
    <source>
        <dbReference type="ARBA" id="ARBA00009995"/>
    </source>
</evidence>
<comment type="pathway">
    <text evidence="1">Pigment biosynthesis; anthocyanin biosynthesis.</text>
</comment>
<evidence type="ECO:0000256" key="1">
    <source>
        <dbReference type="ARBA" id="ARBA00004935"/>
    </source>
</evidence>
<organism evidence="8 9">
    <name type="scientific">Linum tenue</name>
    <dbReference type="NCBI Taxonomy" id="586396"/>
    <lineage>
        <taxon>Eukaryota</taxon>
        <taxon>Viridiplantae</taxon>
        <taxon>Streptophyta</taxon>
        <taxon>Embryophyta</taxon>
        <taxon>Tracheophyta</taxon>
        <taxon>Spermatophyta</taxon>
        <taxon>Magnoliopsida</taxon>
        <taxon>eudicotyledons</taxon>
        <taxon>Gunneridae</taxon>
        <taxon>Pentapetalae</taxon>
        <taxon>rosids</taxon>
        <taxon>fabids</taxon>
        <taxon>Malpighiales</taxon>
        <taxon>Linaceae</taxon>
        <taxon>Linum</taxon>
    </lineage>
</organism>
<dbReference type="FunFam" id="3.40.50.2000:FF:000091">
    <property type="entry name" value="Glycosyltransferase"/>
    <property type="match status" value="1"/>
</dbReference>
<comment type="similarity">
    <text evidence="2 6">Belongs to the UDP-glycosyltransferase family.</text>
</comment>
<dbReference type="GO" id="GO:0080044">
    <property type="term" value="F:quercetin 7-O-glucosyltransferase activity"/>
    <property type="evidence" value="ECO:0007669"/>
    <property type="project" value="TreeGrafter"/>
</dbReference>
<dbReference type="PROSITE" id="PS00375">
    <property type="entry name" value="UDPGT"/>
    <property type="match status" value="1"/>
</dbReference>
<dbReference type="GO" id="GO:0047213">
    <property type="term" value="F:anthocyanidin 3-O-glucosyltransferase activity"/>
    <property type="evidence" value="ECO:0007669"/>
    <property type="project" value="UniProtKB-EC"/>
</dbReference>
<comment type="catalytic activity">
    <reaction evidence="5">
        <text>an anthocyanidin + UDP-alpha-D-glucose + H(+) = an anthocyanidin 3-O-beta-D-glucoside + UDP</text>
        <dbReference type="Rhea" id="RHEA:20093"/>
        <dbReference type="ChEBI" id="CHEBI:15378"/>
        <dbReference type="ChEBI" id="CHEBI:16307"/>
        <dbReference type="ChEBI" id="CHEBI:58223"/>
        <dbReference type="ChEBI" id="CHEBI:58885"/>
        <dbReference type="ChEBI" id="CHEBI:143576"/>
        <dbReference type="EC" id="2.4.1.115"/>
    </reaction>
</comment>
<reference evidence="8" key="1">
    <citation type="submission" date="2022-08" db="EMBL/GenBank/DDBJ databases">
        <authorList>
            <person name="Gutierrez-Valencia J."/>
        </authorList>
    </citation>
    <scope>NUCLEOTIDE SEQUENCE</scope>
</reference>
<dbReference type="Proteomes" id="UP001154282">
    <property type="component" value="Unassembled WGS sequence"/>
</dbReference>
<dbReference type="AlphaFoldDB" id="A0AAV0RTY0"/>
<dbReference type="GO" id="GO:0080043">
    <property type="term" value="F:quercetin 3-O-glucosyltransferase activity"/>
    <property type="evidence" value="ECO:0007669"/>
    <property type="project" value="TreeGrafter"/>
</dbReference>
<dbReference type="CDD" id="cd03784">
    <property type="entry name" value="GT1_Gtf-like"/>
    <property type="match status" value="1"/>
</dbReference>
<evidence type="ECO:0000313" key="8">
    <source>
        <dbReference type="EMBL" id="CAI0559668.1"/>
    </source>
</evidence>
<evidence type="ECO:0000256" key="7">
    <source>
        <dbReference type="RuleBase" id="RU362057"/>
    </source>
</evidence>
<keyword evidence="4 6" id="KW-0808">Transferase</keyword>
<dbReference type="EC" id="2.4.1.-" evidence="7"/>
<keyword evidence="9" id="KW-1185">Reference proteome</keyword>
<comment type="caution">
    <text evidence="8">The sequence shown here is derived from an EMBL/GenBank/DDBJ whole genome shotgun (WGS) entry which is preliminary data.</text>
</comment>
<dbReference type="Pfam" id="PF00201">
    <property type="entry name" value="UDPGT"/>
    <property type="match status" value="1"/>
</dbReference>
<sequence length="477" mass="51098">MPPPTTGAGPHVAVLAFPFGTHAGPLLAVVDRLAALSPATHFSFLSTPQSNASAFKNRPSADASPPANVRAHDVWDGIPEGYELTGRHQEAIELFMSAAPAGFRQGIAAAEAESGRKVSCLVTDAFYWFAAEMAEELRAPWVGFWTAGPNALSAHLYTDRLREALGNVPEVNQVVTFLSLAEAEEAQLGSIVLGMSKIRVKDLPEGVVTGNLTSIFSTMLHNMSTHLPKSAAAVFINSFRGLDPTITDDLASRFTTFLNIGPFHLLSPPPPPPNSSSCLPWLDGPNLAPASVAYVSFGSVVTPPPHEIRAVAESLEATRVPFLWSLRDHARAHLPQGFAERSQGQGQGMVVPWAPQVEVLGHGAVGVFVTHCGWNSVLESIAGGVPMICRPFFGDQRLNGRMIEDVWGIGVNLEGGVFSKEGLVGCLDRVLKREEGKRMRENVGVLKEKAEEATKPKGSSSDDFCRLVELVSTTTMP</sequence>
<evidence type="ECO:0000256" key="3">
    <source>
        <dbReference type="ARBA" id="ARBA00022676"/>
    </source>
</evidence>
<dbReference type="InterPro" id="IPR002213">
    <property type="entry name" value="UDP_glucos_trans"/>
</dbReference>
<keyword evidence="3 6" id="KW-0328">Glycosyltransferase</keyword>
<dbReference type="SUPFAM" id="SSF53756">
    <property type="entry name" value="UDP-Glycosyltransferase/glycogen phosphorylase"/>
    <property type="match status" value="1"/>
</dbReference>
<dbReference type="InterPro" id="IPR035595">
    <property type="entry name" value="UDP_glycos_trans_CS"/>
</dbReference>
<name>A0AAV0RTY0_9ROSI</name>
<dbReference type="PANTHER" id="PTHR11926:SF1494">
    <property type="entry name" value="FLAVONOL 3-O-GLUCOSYLTRANSFERASE UGT76E12-RELATED"/>
    <property type="match status" value="1"/>
</dbReference>
<evidence type="ECO:0000256" key="5">
    <source>
        <dbReference type="ARBA" id="ARBA00047606"/>
    </source>
</evidence>
<dbReference type="Gene3D" id="3.40.50.2000">
    <property type="entry name" value="Glycogen Phosphorylase B"/>
    <property type="match status" value="2"/>
</dbReference>
<proteinExistence type="inferred from homology"/>